<evidence type="ECO:0000313" key="2">
    <source>
        <dbReference type="EMBL" id="KAK2073899.1"/>
    </source>
</evidence>
<feature type="compositionally biased region" description="Basic and acidic residues" evidence="1">
    <location>
        <begin position="217"/>
        <end position="228"/>
    </location>
</feature>
<dbReference type="PANTHER" id="PTHR40635">
    <property type="match status" value="1"/>
</dbReference>
<evidence type="ECO:0000256" key="1">
    <source>
        <dbReference type="SAM" id="MobiDB-lite"/>
    </source>
</evidence>
<accession>A0AAD9IAW0</accession>
<dbReference type="AlphaFoldDB" id="A0AAD9IAW0"/>
<feature type="region of interest" description="Disordered" evidence="1">
    <location>
        <begin position="101"/>
        <end position="289"/>
    </location>
</feature>
<dbReference type="PANTHER" id="PTHR40635:SF1">
    <property type="match status" value="1"/>
</dbReference>
<dbReference type="Proteomes" id="UP001217918">
    <property type="component" value="Unassembled WGS sequence"/>
</dbReference>
<protein>
    <submittedName>
        <fullName evidence="2">Uncharacterized protein</fullName>
    </submittedName>
</protein>
<feature type="compositionally biased region" description="Acidic residues" evidence="1">
    <location>
        <begin position="229"/>
        <end position="261"/>
    </location>
</feature>
<evidence type="ECO:0000313" key="3">
    <source>
        <dbReference type="Proteomes" id="UP001217918"/>
    </source>
</evidence>
<dbReference type="EMBL" id="JAQQPM010000007">
    <property type="protein sequence ID" value="KAK2073899.1"/>
    <property type="molecule type" value="Genomic_DNA"/>
</dbReference>
<organism evidence="2 3">
    <name type="scientific">Phyllachora maydis</name>
    <dbReference type="NCBI Taxonomy" id="1825666"/>
    <lineage>
        <taxon>Eukaryota</taxon>
        <taxon>Fungi</taxon>
        <taxon>Dikarya</taxon>
        <taxon>Ascomycota</taxon>
        <taxon>Pezizomycotina</taxon>
        <taxon>Sordariomycetes</taxon>
        <taxon>Sordariomycetidae</taxon>
        <taxon>Phyllachorales</taxon>
        <taxon>Phyllachoraceae</taxon>
        <taxon>Phyllachora</taxon>
    </lineage>
</organism>
<comment type="caution">
    <text evidence="2">The sequence shown here is derived from an EMBL/GenBank/DDBJ whole genome shotgun (WGS) entry which is preliminary data.</text>
</comment>
<name>A0AAD9IAW0_9PEZI</name>
<sequence length="353" mass="38612">MAPIRRYLRITKYSVLEVRIYLDNPALAHSWLLNPRNPVLPRVIESVRPYVLPKLREEQERERNRRKSAKKRSIKDVVREDDFEVSLFLVDMTTRHSLLHKQKHFRDKSQTKLTSNSARLTGPSHDAPIDVDSAPPTVMLSEEDQAGGSGKEQTGHGELLLAPPAPGLLREESDEDEPMQLSAIPVVDETASDTAGPATRQLKRRRDGPGFGGETSGEGHADATKEAAGEEAEKDDSQEGSEVDELFVGASDDDVASEDSDLIAPPNKRQRAKTVLADDEDRDLALGGDEDTKKKLAMDISYEGFAIYGRALCLVISRRDGGKGGMAAARGGAARTVDWITSTQLPPEAAGEP</sequence>
<reference evidence="2" key="1">
    <citation type="journal article" date="2023" name="Mol. Plant Microbe Interact.">
        <title>Elucidating the Obligate Nature and Biological Capacity of an Invasive Fungal Corn Pathogen.</title>
        <authorList>
            <person name="MacCready J.S."/>
            <person name="Roggenkamp E.M."/>
            <person name="Gdanetz K."/>
            <person name="Chilvers M.I."/>
        </authorList>
    </citation>
    <scope>NUCLEOTIDE SEQUENCE</scope>
    <source>
        <strain evidence="2">PM02</strain>
    </source>
</reference>
<proteinExistence type="predicted"/>
<keyword evidence="3" id="KW-1185">Reference proteome</keyword>
<gene>
    <name evidence="2" type="ORF">P8C59_008142</name>
</gene>